<keyword evidence="1" id="KW-1133">Transmembrane helix</keyword>
<keyword evidence="3" id="KW-1185">Reference proteome</keyword>
<protein>
    <submittedName>
        <fullName evidence="2">Putative transmembrane protein</fullName>
    </submittedName>
</protein>
<feature type="non-terminal residue" evidence="2">
    <location>
        <position position="1"/>
    </location>
</feature>
<name>A0A074RLJ0_9AGAM</name>
<evidence type="ECO:0000313" key="3">
    <source>
        <dbReference type="Proteomes" id="UP000027456"/>
    </source>
</evidence>
<dbReference type="AlphaFoldDB" id="A0A074RLJ0"/>
<organism evidence="2 3">
    <name type="scientific">Rhizoctonia solani 123E</name>
    <dbReference type="NCBI Taxonomy" id="1423351"/>
    <lineage>
        <taxon>Eukaryota</taxon>
        <taxon>Fungi</taxon>
        <taxon>Dikarya</taxon>
        <taxon>Basidiomycota</taxon>
        <taxon>Agaricomycotina</taxon>
        <taxon>Agaricomycetes</taxon>
        <taxon>Cantharellales</taxon>
        <taxon>Ceratobasidiaceae</taxon>
        <taxon>Rhizoctonia</taxon>
    </lineage>
</organism>
<evidence type="ECO:0000313" key="2">
    <source>
        <dbReference type="EMBL" id="KEP47981.1"/>
    </source>
</evidence>
<dbReference type="Proteomes" id="UP000027456">
    <property type="component" value="Unassembled WGS sequence"/>
</dbReference>
<evidence type="ECO:0000256" key="1">
    <source>
        <dbReference type="SAM" id="Phobius"/>
    </source>
</evidence>
<feature type="transmembrane region" description="Helical" evidence="1">
    <location>
        <begin position="37"/>
        <end position="58"/>
    </location>
</feature>
<keyword evidence="1 2" id="KW-0812">Transmembrane</keyword>
<gene>
    <name evidence="2" type="ORF">V565_137530</name>
</gene>
<proteinExistence type="predicted"/>
<comment type="caution">
    <text evidence="2">The sequence shown here is derived from an EMBL/GenBank/DDBJ whole genome shotgun (WGS) entry which is preliminary data.</text>
</comment>
<reference evidence="2 3" key="1">
    <citation type="submission" date="2013-12" db="EMBL/GenBank/DDBJ databases">
        <authorList>
            <person name="Cubeta M."/>
            <person name="Pakala S."/>
            <person name="Fedorova N."/>
            <person name="Thomas E."/>
            <person name="Dean R."/>
            <person name="Jabaji S."/>
            <person name="Neate S."/>
            <person name="Toda T."/>
            <person name="Tavantzis S."/>
            <person name="Vilgalys R."/>
            <person name="Bharathan N."/>
            <person name="Pakala S."/>
            <person name="Losada L.S."/>
            <person name="Zafar N."/>
            <person name="Nierman W."/>
        </authorList>
    </citation>
    <scope>NUCLEOTIDE SEQUENCE [LARGE SCALE GENOMIC DNA]</scope>
    <source>
        <strain evidence="2 3">123E</strain>
    </source>
</reference>
<dbReference type="HOGENOM" id="CLU_2747135_0_0_1"/>
<accession>A0A074RLJ0</accession>
<dbReference type="EMBL" id="AZST01000604">
    <property type="protein sequence ID" value="KEP47981.1"/>
    <property type="molecule type" value="Genomic_DNA"/>
</dbReference>
<sequence>PSALYRSEFLATTTATTTATTSATTTTTTTTTTTMTVAIIVTVTVSLASIACALKYVTQVRSPQTERRNAE</sequence>
<keyword evidence="1" id="KW-0472">Membrane</keyword>